<reference evidence="4 5" key="1">
    <citation type="submission" date="2016-10" db="EMBL/GenBank/DDBJ databases">
        <authorList>
            <person name="de Groot N.N."/>
        </authorList>
    </citation>
    <scope>NUCLEOTIDE SEQUENCE [LARGE SCALE GENOMIC DNA]</scope>
    <source>
        <strain evidence="4 5">CGMCC 1.3430</strain>
    </source>
</reference>
<dbReference type="InterPro" id="IPR027275">
    <property type="entry name" value="PRC-brl_dom"/>
</dbReference>
<feature type="compositionally biased region" description="Basic and acidic residues" evidence="1">
    <location>
        <begin position="240"/>
        <end position="256"/>
    </location>
</feature>
<gene>
    <name evidence="4" type="ORF">SAMN04488051_10551</name>
</gene>
<evidence type="ECO:0000313" key="5">
    <source>
        <dbReference type="Proteomes" id="UP000198773"/>
    </source>
</evidence>
<evidence type="ECO:0000256" key="1">
    <source>
        <dbReference type="SAM" id="MobiDB-lite"/>
    </source>
</evidence>
<proteinExistence type="predicted"/>
<feature type="compositionally biased region" description="Low complexity" evidence="1">
    <location>
        <begin position="182"/>
        <end position="239"/>
    </location>
</feature>
<feature type="domain" description="PRC-barrel" evidence="3">
    <location>
        <begin position="270"/>
        <end position="347"/>
    </location>
</feature>
<name>A0A1H4D3U4_ALKAM</name>
<dbReference type="SUPFAM" id="SSF50346">
    <property type="entry name" value="PRC-barrel domain"/>
    <property type="match status" value="2"/>
</dbReference>
<dbReference type="Proteomes" id="UP000198773">
    <property type="component" value="Unassembled WGS sequence"/>
</dbReference>
<dbReference type="EMBL" id="FNRM01000005">
    <property type="protein sequence ID" value="SEA67206.1"/>
    <property type="molecule type" value="Genomic_DNA"/>
</dbReference>
<evidence type="ECO:0000256" key="2">
    <source>
        <dbReference type="SAM" id="SignalP"/>
    </source>
</evidence>
<feature type="compositionally biased region" description="Polar residues" evidence="1">
    <location>
        <begin position="33"/>
        <end position="54"/>
    </location>
</feature>
<feature type="domain" description="PRC-barrel" evidence="3">
    <location>
        <begin position="90"/>
        <end position="167"/>
    </location>
</feature>
<organism evidence="4 5">
    <name type="scientific">Alkalimonas amylolytica</name>
    <dbReference type="NCBI Taxonomy" id="152573"/>
    <lineage>
        <taxon>Bacteria</taxon>
        <taxon>Pseudomonadati</taxon>
        <taxon>Pseudomonadota</taxon>
        <taxon>Gammaproteobacteria</taxon>
        <taxon>Alkalimonas</taxon>
    </lineage>
</organism>
<dbReference type="OrthoDB" id="6366681at2"/>
<sequence>MKKLHSLVFYALVTPALTLGAGSVLAQYTTDQDSGRAQQSTQVNTASTPNTSSYDQHKQSERKTENEQRKHRDQSRSQNRGHIDAIPTNGMHASNLIGADVQTRNDDDIGSVDDLVIDKDGQVVAIIVSVGGFLGMGQKDVAIGWDNVTRSGTSDNQELRVDVSREQLNAAPTFEKRDQSRTARSASRDQSAQQGSQQRGQQQGTEQRYQQGSQQRTQEGTAQRTQQDTQHRTQQSGQQSDRHAETNRHNTRDQSRMQHRGHISSAPSDGMHASNLIGTNVRTNDNEDIGSVDDLVIDDNGRVVAILVSVGGFLGMGQKDVAIGWDNVTRSGSSDKQELRVDVTRDDLRAAPTFAGRN</sequence>
<keyword evidence="5" id="KW-1185">Reference proteome</keyword>
<protein>
    <submittedName>
        <fullName evidence="4">Sporulation protein YlmC, PRC-barrel domain family</fullName>
    </submittedName>
</protein>
<feature type="compositionally biased region" description="Basic and acidic residues" evidence="1">
    <location>
        <begin position="55"/>
        <end position="70"/>
    </location>
</feature>
<dbReference type="Pfam" id="PF05239">
    <property type="entry name" value="PRC"/>
    <property type="match status" value="2"/>
</dbReference>
<feature type="chain" id="PRO_5011742545" evidence="2">
    <location>
        <begin position="27"/>
        <end position="358"/>
    </location>
</feature>
<evidence type="ECO:0000313" key="4">
    <source>
        <dbReference type="EMBL" id="SEA67206.1"/>
    </source>
</evidence>
<feature type="region of interest" description="Disordered" evidence="1">
    <location>
        <begin position="150"/>
        <end position="278"/>
    </location>
</feature>
<keyword evidence="2" id="KW-0732">Signal</keyword>
<evidence type="ECO:0000259" key="3">
    <source>
        <dbReference type="Pfam" id="PF05239"/>
    </source>
</evidence>
<dbReference type="PANTHER" id="PTHR36505:SF1">
    <property type="entry name" value="BLR1072 PROTEIN"/>
    <property type="match status" value="1"/>
</dbReference>
<feature type="signal peptide" evidence="2">
    <location>
        <begin position="1"/>
        <end position="26"/>
    </location>
</feature>
<dbReference type="AlphaFoldDB" id="A0A1H4D3U4"/>
<dbReference type="Gene3D" id="2.30.30.240">
    <property type="entry name" value="PRC-barrel domain"/>
    <property type="match status" value="2"/>
</dbReference>
<dbReference type="InterPro" id="IPR011033">
    <property type="entry name" value="PRC_barrel-like_sf"/>
</dbReference>
<dbReference type="STRING" id="152573.SAMN04488051_10551"/>
<accession>A0A1H4D3U4</accession>
<feature type="region of interest" description="Disordered" evidence="1">
    <location>
        <begin position="33"/>
        <end position="91"/>
    </location>
</feature>
<dbReference type="PANTHER" id="PTHR36505">
    <property type="entry name" value="BLR1072 PROTEIN"/>
    <property type="match status" value="1"/>
</dbReference>